<proteinExistence type="predicted"/>
<keyword evidence="3" id="KW-1185">Reference proteome</keyword>
<accession>A0A4V2MWP2</accession>
<sequence length="470" mass="52989">MAFEIVLPPELLDFIFGYLQTNKASLAVCTQVSHRWHDVALPVLFRDHIFRPYRREGVVRYDDDLWNNGLDTFRGAIDHLPPPHLLRLVKHLEVDCIPPLTYKRDSGFMTAFHLDLIFPKFPALRSFTLRNAYLKVCRDVIDACGSPRNLDSLSLCNVEFDLDYEWDCQPTALKEINSPSSIYCQNCFAELLGMFAAIGTLSVIETWPPSMFPIICGWYHEDGITAQSIMQGQAARMRSNPAISKFITKGGFPNYSTVESSEVVLHLLSYSGALSNLKRLEIDEHLTNIQTVLLGAHSELESLRMVLSDCEPLLSSESSDGSTFADDRHPHDPSQSGIMWCSKLSSFHLVFFPLGSLMKAKGHSLADEADSYSLQKFLDIITYSPPSITTLLLEIQTGAKWTFQHLDFVVFDRLLSERSSLQKLEIIFAPRSSSLNVSVDDLEKVQAQLPLSKSTFGDRMAITRRLAELD</sequence>
<comment type="caution">
    <text evidence="2">The sequence shown here is derived from an EMBL/GenBank/DDBJ whole genome shotgun (WGS) entry which is preliminary data.</text>
</comment>
<dbReference type="Pfam" id="PF12937">
    <property type="entry name" value="F-box-like"/>
    <property type="match status" value="1"/>
</dbReference>
<reference evidence="2 3" key="1">
    <citation type="submission" date="2018-11" db="EMBL/GenBank/DDBJ databases">
        <title>Genome assembly of Steccherinum ochraceum LE-BIN_3174, the white-rot fungus of the Steccherinaceae family (The Residual Polyporoid clade, Polyporales, Basidiomycota).</title>
        <authorList>
            <person name="Fedorova T.V."/>
            <person name="Glazunova O.A."/>
            <person name="Landesman E.O."/>
            <person name="Moiseenko K.V."/>
            <person name="Psurtseva N.V."/>
            <person name="Savinova O.S."/>
            <person name="Shakhova N.V."/>
            <person name="Tyazhelova T.V."/>
            <person name="Vasina D.V."/>
        </authorList>
    </citation>
    <scope>NUCLEOTIDE SEQUENCE [LARGE SCALE GENOMIC DNA]</scope>
    <source>
        <strain evidence="2 3">LE-BIN_3174</strain>
    </source>
</reference>
<dbReference type="AlphaFoldDB" id="A0A4V2MWP2"/>
<dbReference type="EMBL" id="RWJN01000112">
    <property type="protein sequence ID" value="TCD67037.1"/>
    <property type="molecule type" value="Genomic_DNA"/>
</dbReference>
<organism evidence="2 3">
    <name type="scientific">Steccherinum ochraceum</name>
    <dbReference type="NCBI Taxonomy" id="92696"/>
    <lineage>
        <taxon>Eukaryota</taxon>
        <taxon>Fungi</taxon>
        <taxon>Dikarya</taxon>
        <taxon>Basidiomycota</taxon>
        <taxon>Agaricomycotina</taxon>
        <taxon>Agaricomycetes</taxon>
        <taxon>Polyporales</taxon>
        <taxon>Steccherinaceae</taxon>
        <taxon>Steccherinum</taxon>
    </lineage>
</organism>
<gene>
    <name evidence="2" type="ORF">EIP91_000599</name>
</gene>
<dbReference type="SUPFAM" id="SSF81383">
    <property type="entry name" value="F-box domain"/>
    <property type="match status" value="1"/>
</dbReference>
<evidence type="ECO:0000313" key="3">
    <source>
        <dbReference type="Proteomes" id="UP000292702"/>
    </source>
</evidence>
<dbReference type="InterPro" id="IPR036047">
    <property type="entry name" value="F-box-like_dom_sf"/>
</dbReference>
<dbReference type="Proteomes" id="UP000292702">
    <property type="component" value="Unassembled WGS sequence"/>
</dbReference>
<protein>
    <recommendedName>
        <fullName evidence="1">F-box domain-containing protein</fullName>
    </recommendedName>
</protein>
<dbReference type="Gene3D" id="1.20.1280.50">
    <property type="match status" value="1"/>
</dbReference>
<evidence type="ECO:0000313" key="2">
    <source>
        <dbReference type="EMBL" id="TCD67037.1"/>
    </source>
</evidence>
<evidence type="ECO:0000259" key="1">
    <source>
        <dbReference type="Pfam" id="PF12937"/>
    </source>
</evidence>
<feature type="domain" description="F-box" evidence="1">
    <location>
        <begin position="7"/>
        <end position="47"/>
    </location>
</feature>
<name>A0A4V2MWP2_9APHY</name>
<dbReference type="InterPro" id="IPR001810">
    <property type="entry name" value="F-box_dom"/>
</dbReference>